<evidence type="ECO:0000313" key="1">
    <source>
        <dbReference type="EMBL" id="ACJ29088.1"/>
    </source>
</evidence>
<dbReference type="AlphaFoldDB" id="B8CNW9"/>
<dbReference type="HOGENOM" id="CLU_3391299_0_0_6"/>
<protein>
    <submittedName>
        <fullName evidence="1">Uncharacterized protein</fullName>
    </submittedName>
</protein>
<dbReference type="EMBL" id="CP000472">
    <property type="protein sequence ID" value="ACJ29088.1"/>
    <property type="molecule type" value="Genomic_DNA"/>
</dbReference>
<sequence length="32" mass="3341">MAVGAAKLLAQKSAAASVLILSIEGMFNPFYK</sequence>
<accession>B8CNW9</accession>
<organism evidence="1 2">
    <name type="scientific">Shewanella piezotolerans (strain WP3 / JCM 13877)</name>
    <dbReference type="NCBI Taxonomy" id="225849"/>
    <lineage>
        <taxon>Bacteria</taxon>
        <taxon>Pseudomonadati</taxon>
        <taxon>Pseudomonadota</taxon>
        <taxon>Gammaproteobacteria</taxon>
        <taxon>Alteromonadales</taxon>
        <taxon>Shewanellaceae</taxon>
        <taxon>Shewanella</taxon>
    </lineage>
</organism>
<evidence type="ECO:0000313" key="2">
    <source>
        <dbReference type="Proteomes" id="UP000000753"/>
    </source>
</evidence>
<keyword evidence="2" id="KW-1185">Reference proteome</keyword>
<reference evidence="1 2" key="1">
    <citation type="journal article" date="2008" name="PLoS ONE">
        <title>Environmental adaptation: genomic analysis of the piezotolerant and psychrotolerant deep-sea iron reducing bacterium Shewanella piezotolerans WP3.</title>
        <authorList>
            <person name="Wang F."/>
            <person name="Wang J."/>
            <person name="Jian H."/>
            <person name="Zhang B."/>
            <person name="Li S."/>
            <person name="Wang F."/>
            <person name="Zeng X."/>
            <person name="Gao L."/>
            <person name="Bartlett D.H."/>
            <person name="Yu J."/>
            <person name="Hu S."/>
            <person name="Xiao X."/>
        </authorList>
    </citation>
    <scope>NUCLEOTIDE SEQUENCE [LARGE SCALE GENOMIC DNA]</scope>
    <source>
        <strain evidence="2">WP3 / JCM 13877</strain>
    </source>
</reference>
<name>B8CNW9_SHEPW</name>
<dbReference type="KEGG" id="swp:swp_2343"/>
<gene>
    <name evidence="1" type="ordered locus">swp_2343</name>
</gene>
<proteinExistence type="predicted"/>
<dbReference type="Proteomes" id="UP000000753">
    <property type="component" value="Chromosome"/>
</dbReference>